<comment type="caution">
    <text evidence="4">The sequence shown here is derived from an EMBL/GenBank/DDBJ whole genome shotgun (WGS) entry which is preliminary data.</text>
</comment>
<name>A0A494YSE4_9BACI</name>
<organism evidence="4 5">
    <name type="scientific">Oceanobacillus bengalensis</name>
    <dbReference type="NCBI Taxonomy" id="1435466"/>
    <lineage>
        <taxon>Bacteria</taxon>
        <taxon>Bacillati</taxon>
        <taxon>Bacillota</taxon>
        <taxon>Bacilli</taxon>
        <taxon>Bacillales</taxon>
        <taxon>Bacillaceae</taxon>
        <taxon>Oceanobacillus</taxon>
    </lineage>
</organism>
<reference evidence="4 5" key="1">
    <citation type="journal article" date="2015" name="Antonie Van Leeuwenhoek">
        <title>Oceanobacillus bengalensis sp. nov., a bacterium isolated from seawater of the Bay of Bengal.</title>
        <authorList>
            <person name="Yongchang O."/>
            <person name="Xiang W."/>
            <person name="Wang G."/>
        </authorList>
    </citation>
    <scope>NUCLEOTIDE SEQUENCE [LARGE SCALE GENOMIC DNA]</scope>
    <source>
        <strain evidence="4 5">MCCC 1K00260</strain>
    </source>
</reference>
<dbReference type="RefSeq" id="WP_121134246.1">
    <property type="nucleotide sequence ID" value="NZ_JBHUFK010000056.1"/>
</dbReference>
<proteinExistence type="predicted"/>
<feature type="domain" description="PepSY" evidence="3">
    <location>
        <begin position="159"/>
        <end position="213"/>
    </location>
</feature>
<evidence type="ECO:0000256" key="1">
    <source>
        <dbReference type="SAM" id="MobiDB-lite"/>
    </source>
</evidence>
<feature type="region of interest" description="Disordered" evidence="1">
    <location>
        <begin position="119"/>
        <end position="158"/>
    </location>
</feature>
<feature type="chain" id="PRO_5019789513" description="PepSY domain-containing protein" evidence="2">
    <location>
        <begin position="32"/>
        <end position="222"/>
    </location>
</feature>
<evidence type="ECO:0000313" key="5">
    <source>
        <dbReference type="Proteomes" id="UP000281813"/>
    </source>
</evidence>
<dbReference type="OrthoDB" id="5361545at2"/>
<evidence type="ECO:0000259" key="3">
    <source>
        <dbReference type="Pfam" id="PF03413"/>
    </source>
</evidence>
<feature type="signal peptide" evidence="2">
    <location>
        <begin position="1"/>
        <end position="31"/>
    </location>
</feature>
<keyword evidence="2" id="KW-0732">Signal</keyword>
<dbReference type="InterPro" id="IPR025711">
    <property type="entry name" value="PepSY"/>
</dbReference>
<protein>
    <recommendedName>
        <fullName evidence="3">PepSY domain-containing protein</fullName>
    </recommendedName>
</protein>
<accession>A0A494YSE4</accession>
<dbReference type="Proteomes" id="UP000281813">
    <property type="component" value="Unassembled WGS sequence"/>
</dbReference>
<dbReference type="Gene3D" id="3.10.450.40">
    <property type="match status" value="2"/>
</dbReference>
<evidence type="ECO:0000313" key="4">
    <source>
        <dbReference type="EMBL" id="RKQ12834.1"/>
    </source>
</evidence>
<dbReference type="EMBL" id="RBZO01000039">
    <property type="protein sequence ID" value="RKQ12834.1"/>
    <property type="molecule type" value="Genomic_DNA"/>
</dbReference>
<evidence type="ECO:0000256" key="2">
    <source>
        <dbReference type="SAM" id="SignalP"/>
    </source>
</evidence>
<dbReference type="AlphaFoldDB" id="A0A494YSE4"/>
<feature type="domain" description="PepSY" evidence="3">
    <location>
        <begin position="35"/>
        <end position="91"/>
    </location>
</feature>
<sequence length="222" mass="24755">MMKKKVLAIVGAMSTVVIMGLAFSQSGVVNAGPNLTVENIKEKVGNQYPGEITELKLDNRSSNPVYEVELKMDGKKYELALDGNTGEILRINEKSAIQKLLDIEDKKNNQEKVDLVMKEKENTNVEDMQHEEKTEKTTENSDDKDDKMANSKPKEKAVIGESKAKEIALGQFPGYVEEIELDHDDGTLVYEIKIENNNGDAEIELDAYTGEVIVVDIDMDDD</sequence>
<gene>
    <name evidence="4" type="ORF">D8M05_17805</name>
</gene>
<dbReference type="Pfam" id="PF03413">
    <property type="entry name" value="PepSY"/>
    <property type="match status" value="2"/>
</dbReference>
<keyword evidence="5" id="KW-1185">Reference proteome</keyword>